<protein>
    <submittedName>
        <fullName evidence="8">Methyl-accepting chemotaxis protein</fullName>
    </submittedName>
</protein>
<reference evidence="9" key="1">
    <citation type="submission" date="2016-10" db="EMBL/GenBank/DDBJ databases">
        <authorList>
            <person name="Varghese N."/>
            <person name="Submissions S."/>
        </authorList>
    </citation>
    <scope>NUCLEOTIDE SEQUENCE [LARGE SCALE GENOMIC DNA]</scope>
    <source>
        <strain evidence="9">CGMCC 1.8711</strain>
    </source>
</reference>
<evidence type="ECO:0000256" key="5">
    <source>
        <dbReference type="SAM" id="Phobius"/>
    </source>
</evidence>
<dbReference type="Proteomes" id="UP000243250">
    <property type="component" value="Unassembled WGS sequence"/>
</dbReference>
<dbReference type="CDD" id="cd06225">
    <property type="entry name" value="HAMP"/>
    <property type="match status" value="1"/>
</dbReference>
<accession>A0A1I6I4J1</accession>
<dbReference type="PANTHER" id="PTHR32089:SF112">
    <property type="entry name" value="LYSOZYME-LIKE PROTEIN-RELATED"/>
    <property type="match status" value="1"/>
</dbReference>
<feature type="compositionally biased region" description="Polar residues" evidence="4">
    <location>
        <begin position="746"/>
        <end position="763"/>
    </location>
</feature>
<dbReference type="Pfam" id="PF00015">
    <property type="entry name" value="MCPsignal"/>
    <property type="match status" value="1"/>
</dbReference>
<gene>
    <name evidence="8" type="ORF">SAMN04488124_2801</name>
</gene>
<dbReference type="OrthoDB" id="8523at2157"/>
<dbReference type="SMART" id="SM00283">
    <property type="entry name" value="MA"/>
    <property type="match status" value="1"/>
</dbReference>
<keyword evidence="9" id="KW-1185">Reference proteome</keyword>
<dbReference type="PANTHER" id="PTHR32089">
    <property type="entry name" value="METHYL-ACCEPTING CHEMOTAXIS PROTEIN MCPB"/>
    <property type="match status" value="1"/>
</dbReference>
<evidence type="ECO:0000256" key="2">
    <source>
        <dbReference type="ARBA" id="ARBA00029447"/>
    </source>
</evidence>
<dbReference type="GO" id="GO:0016020">
    <property type="term" value="C:membrane"/>
    <property type="evidence" value="ECO:0007669"/>
    <property type="project" value="InterPro"/>
</dbReference>
<dbReference type="AlphaFoldDB" id="A0A1I6I4J1"/>
<evidence type="ECO:0000256" key="3">
    <source>
        <dbReference type="PROSITE-ProRule" id="PRU00284"/>
    </source>
</evidence>
<dbReference type="SUPFAM" id="SSF58104">
    <property type="entry name" value="Methyl-accepting chemotaxis protein (MCP) signaling domain"/>
    <property type="match status" value="1"/>
</dbReference>
<keyword evidence="5" id="KW-0812">Transmembrane</keyword>
<dbReference type="STRING" id="555875.SAMN04488124_2801"/>
<dbReference type="PROSITE" id="PS50111">
    <property type="entry name" value="CHEMOTAXIS_TRANSDUC_2"/>
    <property type="match status" value="1"/>
</dbReference>
<dbReference type="EMBL" id="FOYS01000004">
    <property type="protein sequence ID" value="SFR61558.1"/>
    <property type="molecule type" value="Genomic_DNA"/>
</dbReference>
<proteinExistence type="inferred from homology"/>
<organism evidence="8 9">
    <name type="scientific">Halogeometricum limi</name>
    <dbReference type="NCBI Taxonomy" id="555875"/>
    <lineage>
        <taxon>Archaea</taxon>
        <taxon>Methanobacteriati</taxon>
        <taxon>Methanobacteriota</taxon>
        <taxon>Stenosarchaea group</taxon>
        <taxon>Halobacteria</taxon>
        <taxon>Halobacteriales</taxon>
        <taxon>Haloferacaceae</taxon>
        <taxon>Halogeometricum</taxon>
    </lineage>
</organism>
<evidence type="ECO:0000259" key="6">
    <source>
        <dbReference type="PROSITE" id="PS50111"/>
    </source>
</evidence>
<dbReference type="CDD" id="cd11386">
    <property type="entry name" value="MCP_signal"/>
    <property type="match status" value="1"/>
</dbReference>
<feature type="domain" description="HAMP" evidence="7">
    <location>
        <begin position="373"/>
        <end position="416"/>
    </location>
</feature>
<dbReference type="Pfam" id="PF00672">
    <property type="entry name" value="HAMP"/>
    <property type="match status" value="2"/>
</dbReference>
<evidence type="ECO:0000259" key="7">
    <source>
        <dbReference type="PROSITE" id="PS50885"/>
    </source>
</evidence>
<evidence type="ECO:0000313" key="8">
    <source>
        <dbReference type="EMBL" id="SFR61558.1"/>
    </source>
</evidence>
<dbReference type="InterPro" id="IPR004089">
    <property type="entry name" value="MCPsignal_dom"/>
</dbReference>
<feature type="transmembrane region" description="Helical" evidence="5">
    <location>
        <begin position="24"/>
        <end position="45"/>
    </location>
</feature>
<dbReference type="Gene3D" id="1.10.287.950">
    <property type="entry name" value="Methyl-accepting chemotaxis protein"/>
    <property type="match status" value="1"/>
</dbReference>
<dbReference type="Gene3D" id="6.10.340.10">
    <property type="match status" value="1"/>
</dbReference>
<feature type="domain" description="HAMP" evidence="7">
    <location>
        <begin position="315"/>
        <end position="367"/>
    </location>
</feature>
<keyword evidence="5" id="KW-1133">Transmembrane helix</keyword>
<comment type="similarity">
    <text evidence="2">Belongs to the methyl-accepting chemotaxis (MCP) protein family.</text>
</comment>
<evidence type="ECO:0000256" key="1">
    <source>
        <dbReference type="ARBA" id="ARBA00023224"/>
    </source>
</evidence>
<keyword evidence="1 3" id="KW-0807">Transducer</keyword>
<name>A0A1I6I4J1_9EURY</name>
<feature type="domain" description="Methyl-accepting transducer" evidence="6">
    <location>
        <begin position="435"/>
        <end position="671"/>
    </location>
</feature>
<dbReference type="SUPFAM" id="SSF158472">
    <property type="entry name" value="HAMP domain-like"/>
    <property type="match status" value="1"/>
</dbReference>
<keyword evidence="5" id="KW-0472">Membrane</keyword>
<feature type="region of interest" description="Disordered" evidence="4">
    <location>
        <begin position="720"/>
        <end position="763"/>
    </location>
</feature>
<dbReference type="PROSITE" id="PS50885">
    <property type="entry name" value="HAMP"/>
    <property type="match status" value="2"/>
</dbReference>
<evidence type="ECO:0000256" key="4">
    <source>
        <dbReference type="SAM" id="MobiDB-lite"/>
    </source>
</evidence>
<dbReference type="GO" id="GO:0007165">
    <property type="term" value="P:signal transduction"/>
    <property type="evidence" value="ECO:0007669"/>
    <property type="project" value="UniProtKB-KW"/>
</dbReference>
<dbReference type="InterPro" id="IPR003660">
    <property type="entry name" value="HAMP_dom"/>
</dbReference>
<dbReference type="SMART" id="SM00304">
    <property type="entry name" value="HAMP"/>
    <property type="match status" value="3"/>
</dbReference>
<evidence type="ECO:0000313" key="9">
    <source>
        <dbReference type="Proteomes" id="UP000243250"/>
    </source>
</evidence>
<sequence>MAEFTRRVSDLVPDAITQSYTRQLAAIFLLVVLVVSGVAGVQYAATASALNEDARSGLQAAAERQAIQVEQWETEHRRLVATISGDTSVNSVMAERSNGALAQYMESAPEDVTGLYLLDLESGTVAGSSDTDAVGETLFPGGEVPVSEDADLTDTNTIHRTAVYTRDGRSYVAFVKRLPSMRPRAVVVVADATALGDRMRANVDDSFTQLVTTDGTVVYGTGGGAPGRDYPAAETDAFAAATTGESGVSAQDAVGGFTANPHLVGYATLDSGETVLLHAERASVLSLSRRVGTDMAAVIGLSLLGFLGLGALLHVNTVRPLRGLSGSVSRLRDGELDVDLSTDRSDEFGDVLSGVAKLRDDLRDQRGDAHAYSDVMVRAADGDLTARLDEDSDSEDMRTIAVAYNEMMDEVEATVRRTREFADDVSALVTRVAENAEEVNHASQEVSTAIEQISAGATEQSDNLVAVSGEVNDLSASVEEIASSADELLTLADRATEEGHDGERAAEDALRGIDDIRTETERTVEEVRELDRQLGEIGDIVEVITEIADQTDVLALNANIEAARAGEAGEGFAVVSNEVKSLAQETKSSAADIAALVEDIESQRDDVVDGIERMREEVDAGAASVNDALGSLGSIVDRVDETAASVEEIHDATADQAESAQEVLAMTDEIAGIGEETTAETQTVSAAAQQQAASLDEVTDELSTLETGIARLETALAGFEVDRADGASETSPAESTDETRPVRAEPTSNVDEQSAKKNNQLTR</sequence>
<dbReference type="RefSeq" id="WP_089882030.1">
    <property type="nucleotide sequence ID" value="NZ_FOYS01000004.1"/>
</dbReference>